<sequence>MSQAQGPHPRLRTRATDLFGVRYPIVQTGMGYVSDVRLTTATANAGGLGILAAGLLSFDELVVAIEQIQAGTDAPFGVNIRADQPDVVKRIDLLISAGVKVASFALAPKQALLAKCKDAGLVVVPSIGARRHAEKVAAWGADAVIVQGGEGGGHTGGVPTSLLLPQVVDAVDIPVIGAGGFFDGRGLVAALAYGAEGIAMGTRFLLTSDSPVQPSVKDVYLSKTVNDTVLTLQVDGVPQRVLRAGTIEELERTSAAGRLLRAVRNAFAFQKLSSTPWGDMVREGLAMRKAHDLTWSQVVMAANAPMLYRSALLEGRTDVGVMATGQVVGLIDDVPTVAELIDRIIDEATRTLDRLGVPAPVASAPAVHKED</sequence>
<accession>A0A1C6VUD2</accession>
<keyword evidence="1" id="KW-0285">Flavoprotein</keyword>
<keyword evidence="4" id="KW-0223">Dioxygenase</keyword>
<dbReference type="AlphaFoldDB" id="A0A1C6VUD2"/>
<evidence type="ECO:0000256" key="1">
    <source>
        <dbReference type="ARBA" id="ARBA00022630"/>
    </source>
</evidence>
<dbReference type="InterPro" id="IPR004136">
    <property type="entry name" value="NMO"/>
</dbReference>
<reference evidence="4 5" key="1">
    <citation type="submission" date="2016-06" db="EMBL/GenBank/DDBJ databases">
        <authorList>
            <person name="Kjaerup R.B."/>
            <person name="Dalgaard T.S."/>
            <person name="Juul-Madsen H.R."/>
        </authorList>
    </citation>
    <scope>NUCLEOTIDE SEQUENCE [LARGE SCALE GENOMIC DNA]</scope>
    <source>
        <strain evidence="4 5">DSM 43363</strain>
    </source>
</reference>
<dbReference type="Proteomes" id="UP000199343">
    <property type="component" value="Unassembled WGS sequence"/>
</dbReference>
<evidence type="ECO:0000256" key="3">
    <source>
        <dbReference type="ARBA" id="ARBA00023002"/>
    </source>
</evidence>
<dbReference type="PANTHER" id="PTHR32332">
    <property type="entry name" value="2-NITROPROPANE DIOXYGENASE"/>
    <property type="match status" value="1"/>
</dbReference>
<dbReference type="EMBL" id="FMIC01000002">
    <property type="protein sequence ID" value="SCL69969.1"/>
    <property type="molecule type" value="Genomic_DNA"/>
</dbReference>
<keyword evidence="3" id="KW-0560">Oxidoreductase</keyword>
<protein>
    <submittedName>
        <fullName evidence="4">NAD(P)H-dependent flavin oxidoreductase YrpB, nitropropane dioxygenase family</fullName>
    </submittedName>
</protein>
<dbReference type="OrthoDB" id="9778912at2"/>
<dbReference type="RefSeq" id="WP_091630209.1">
    <property type="nucleotide sequence ID" value="NZ_FMIC01000002.1"/>
</dbReference>
<dbReference type="PANTHER" id="PTHR32332:SF20">
    <property type="entry name" value="2-NITROPROPANE DIOXYGENASE-LIKE PROTEIN"/>
    <property type="match status" value="1"/>
</dbReference>
<dbReference type="GO" id="GO:0051213">
    <property type="term" value="F:dioxygenase activity"/>
    <property type="evidence" value="ECO:0007669"/>
    <property type="project" value="UniProtKB-KW"/>
</dbReference>
<name>A0A1C6VUD2_9ACTN</name>
<evidence type="ECO:0000313" key="5">
    <source>
        <dbReference type="Proteomes" id="UP000199343"/>
    </source>
</evidence>
<dbReference type="InterPro" id="IPR013785">
    <property type="entry name" value="Aldolase_TIM"/>
</dbReference>
<keyword evidence="2" id="KW-0288">FMN</keyword>
<dbReference type="STRING" id="47871.GA0070608_4189"/>
<dbReference type="Pfam" id="PF03060">
    <property type="entry name" value="NMO"/>
    <property type="match status" value="1"/>
</dbReference>
<dbReference type="Gene3D" id="3.20.20.70">
    <property type="entry name" value="Aldolase class I"/>
    <property type="match status" value="1"/>
</dbReference>
<evidence type="ECO:0000313" key="4">
    <source>
        <dbReference type="EMBL" id="SCL69969.1"/>
    </source>
</evidence>
<dbReference type="SUPFAM" id="SSF51412">
    <property type="entry name" value="Inosine monophosphate dehydrogenase (IMPDH)"/>
    <property type="match status" value="1"/>
</dbReference>
<proteinExistence type="predicted"/>
<evidence type="ECO:0000256" key="2">
    <source>
        <dbReference type="ARBA" id="ARBA00022643"/>
    </source>
</evidence>
<dbReference type="CDD" id="cd04730">
    <property type="entry name" value="NPD_like"/>
    <property type="match status" value="1"/>
</dbReference>
<dbReference type="GO" id="GO:0018580">
    <property type="term" value="F:nitronate monooxygenase activity"/>
    <property type="evidence" value="ECO:0007669"/>
    <property type="project" value="InterPro"/>
</dbReference>
<gene>
    <name evidence="4" type="ORF">GA0070608_4189</name>
</gene>
<organism evidence="4 5">
    <name type="scientific">Micromonospora peucetia</name>
    <dbReference type="NCBI Taxonomy" id="47871"/>
    <lineage>
        <taxon>Bacteria</taxon>
        <taxon>Bacillati</taxon>
        <taxon>Actinomycetota</taxon>
        <taxon>Actinomycetes</taxon>
        <taxon>Micromonosporales</taxon>
        <taxon>Micromonosporaceae</taxon>
        <taxon>Micromonospora</taxon>
    </lineage>
</organism>